<keyword evidence="2" id="KW-0732">Signal</keyword>
<evidence type="ECO:0000313" key="4">
    <source>
        <dbReference type="Proteomes" id="UP000799118"/>
    </source>
</evidence>
<feature type="region of interest" description="Disordered" evidence="1">
    <location>
        <begin position="286"/>
        <end position="314"/>
    </location>
</feature>
<feature type="chain" id="PRO_5025438152" evidence="2">
    <location>
        <begin position="27"/>
        <end position="376"/>
    </location>
</feature>
<feature type="signal peptide" evidence="2">
    <location>
        <begin position="1"/>
        <end position="26"/>
    </location>
</feature>
<organism evidence="3 4">
    <name type="scientific">Gymnopus androsaceus JB14</name>
    <dbReference type="NCBI Taxonomy" id="1447944"/>
    <lineage>
        <taxon>Eukaryota</taxon>
        <taxon>Fungi</taxon>
        <taxon>Dikarya</taxon>
        <taxon>Basidiomycota</taxon>
        <taxon>Agaricomycotina</taxon>
        <taxon>Agaricomycetes</taxon>
        <taxon>Agaricomycetidae</taxon>
        <taxon>Agaricales</taxon>
        <taxon>Marasmiineae</taxon>
        <taxon>Omphalotaceae</taxon>
        <taxon>Gymnopus</taxon>
    </lineage>
</organism>
<protein>
    <submittedName>
        <fullName evidence="3">Uncharacterized protein</fullName>
    </submittedName>
</protein>
<accession>A0A6A4H3Y7</accession>
<proteinExistence type="predicted"/>
<dbReference type="AlphaFoldDB" id="A0A6A4H3Y7"/>
<reference evidence="3" key="1">
    <citation type="journal article" date="2019" name="Environ. Microbiol.">
        <title>Fungal ecological strategies reflected in gene transcription - a case study of two litter decomposers.</title>
        <authorList>
            <person name="Barbi F."/>
            <person name="Kohler A."/>
            <person name="Barry K."/>
            <person name="Baskaran P."/>
            <person name="Daum C."/>
            <person name="Fauchery L."/>
            <person name="Ihrmark K."/>
            <person name="Kuo A."/>
            <person name="LaButti K."/>
            <person name="Lipzen A."/>
            <person name="Morin E."/>
            <person name="Grigoriev I.V."/>
            <person name="Henrissat B."/>
            <person name="Lindahl B."/>
            <person name="Martin F."/>
        </authorList>
    </citation>
    <scope>NUCLEOTIDE SEQUENCE</scope>
    <source>
        <strain evidence="3">JB14</strain>
    </source>
</reference>
<feature type="compositionally biased region" description="Low complexity" evidence="1">
    <location>
        <begin position="293"/>
        <end position="311"/>
    </location>
</feature>
<feature type="compositionally biased region" description="Polar residues" evidence="1">
    <location>
        <begin position="160"/>
        <end position="171"/>
    </location>
</feature>
<keyword evidence="4" id="KW-1185">Reference proteome</keyword>
<dbReference type="EMBL" id="ML769605">
    <property type="protein sequence ID" value="KAE9392084.1"/>
    <property type="molecule type" value="Genomic_DNA"/>
</dbReference>
<feature type="region of interest" description="Disordered" evidence="1">
    <location>
        <begin position="121"/>
        <end position="171"/>
    </location>
</feature>
<feature type="compositionally biased region" description="Polar residues" evidence="1">
    <location>
        <begin position="228"/>
        <end position="240"/>
    </location>
</feature>
<feature type="region of interest" description="Disordered" evidence="1">
    <location>
        <begin position="228"/>
        <end position="257"/>
    </location>
</feature>
<evidence type="ECO:0000313" key="3">
    <source>
        <dbReference type="EMBL" id="KAE9392084.1"/>
    </source>
</evidence>
<evidence type="ECO:0000256" key="2">
    <source>
        <dbReference type="SAM" id="SignalP"/>
    </source>
</evidence>
<evidence type="ECO:0000256" key="1">
    <source>
        <dbReference type="SAM" id="MobiDB-lite"/>
    </source>
</evidence>
<sequence length="376" mass="40616">MWRPKLPNLDNLFVFFPIINATPALAQVTTFVHDAGASINQLSRCPNVFPIWIIINHKVIDLTMFRSIQYCWHWIRDPESILYSVLTSSLNQLENILEPKSPSCSIGFFCADPVATLEVDSPSQHALSPSPPSPASASNVPTANRKHDHTGSEHEDFPTADTSANSQAQYTQSPAGKLFGWAKVCNVLGSSKRRKVDFPGKMSRYPPCQDPELIVAASVLSEEVYHHWSSSGEHQSSGPATGSPLPTPVAPSHSLGPAIGSPLPNFVVPSQSSEPTMGFSLTTLVVPSQSPEPATGSPLPAPAAPSQSPEPNYRSTLANFRTRLLDATVDSKGKQKTDEMDVDRDDGETGDIVVAGILGPQLLQTPYILEFWGDLG</sequence>
<dbReference type="Proteomes" id="UP000799118">
    <property type="component" value="Unassembled WGS sequence"/>
</dbReference>
<gene>
    <name evidence="3" type="ORF">BT96DRAFT_944925</name>
</gene>
<name>A0A6A4H3Y7_9AGAR</name>